<dbReference type="Proteomes" id="UP000308230">
    <property type="component" value="Unassembled WGS sequence"/>
</dbReference>
<dbReference type="Pfam" id="PF00583">
    <property type="entry name" value="Acetyltransf_1"/>
    <property type="match status" value="1"/>
</dbReference>
<dbReference type="GO" id="GO:0016747">
    <property type="term" value="F:acyltransferase activity, transferring groups other than amino-acyl groups"/>
    <property type="evidence" value="ECO:0007669"/>
    <property type="project" value="InterPro"/>
</dbReference>
<sequence>MKQMTRPNNEETYNLILNGINLALEESSPSKIVVAESKENEIIGVAFFNIGISLTNGGPYIWLNELYVDPDYRNRGVGRKLLLHVIYWAEHEGIKTIELETGINNEVTKHMYNSLGFYDIVSKRYGFSF</sequence>
<keyword evidence="5" id="KW-1185">Reference proteome</keyword>
<dbReference type="InterPro" id="IPR016181">
    <property type="entry name" value="Acyl_CoA_acyltransferase"/>
</dbReference>
<dbReference type="SUPFAM" id="SSF55729">
    <property type="entry name" value="Acyl-CoA N-acyltransferases (Nat)"/>
    <property type="match status" value="1"/>
</dbReference>
<dbReference type="InterPro" id="IPR000182">
    <property type="entry name" value="GNAT_dom"/>
</dbReference>
<name>A0A5R9F6L0_9BACL</name>
<evidence type="ECO:0000256" key="1">
    <source>
        <dbReference type="ARBA" id="ARBA00022679"/>
    </source>
</evidence>
<dbReference type="InterPro" id="IPR050680">
    <property type="entry name" value="YpeA/RimI_acetyltransf"/>
</dbReference>
<dbReference type="CDD" id="cd04301">
    <property type="entry name" value="NAT_SF"/>
    <property type="match status" value="1"/>
</dbReference>
<keyword evidence="1 4" id="KW-0808">Transferase</keyword>
<gene>
    <name evidence="4" type="ORF">FCL54_08515</name>
</gene>
<reference evidence="4 5" key="1">
    <citation type="submission" date="2019-04" db="EMBL/GenBank/DDBJ databases">
        <title>Bacillus caeni sp. nov., a bacterium isolated from mangrove sediment.</title>
        <authorList>
            <person name="Huang H."/>
            <person name="Mo K."/>
            <person name="Hu Y."/>
        </authorList>
    </citation>
    <scope>NUCLEOTIDE SEQUENCE [LARGE SCALE GENOMIC DNA]</scope>
    <source>
        <strain evidence="4 5">HB172195</strain>
    </source>
</reference>
<comment type="caution">
    <text evidence="4">The sequence shown here is derived from an EMBL/GenBank/DDBJ whole genome shotgun (WGS) entry which is preliminary data.</text>
</comment>
<dbReference type="PANTHER" id="PTHR43420">
    <property type="entry name" value="ACETYLTRANSFERASE"/>
    <property type="match status" value="1"/>
</dbReference>
<keyword evidence="2" id="KW-0012">Acyltransferase</keyword>
<evidence type="ECO:0000256" key="2">
    <source>
        <dbReference type="ARBA" id="ARBA00023315"/>
    </source>
</evidence>
<evidence type="ECO:0000313" key="4">
    <source>
        <dbReference type="EMBL" id="TLS37986.1"/>
    </source>
</evidence>
<dbReference type="PROSITE" id="PS51186">
    <property type="entry name" value="GNAT"/>
    <property type="match status" value="1"/>
</dbReference>
<dbReference type="EMBL" id="SWLG01000005">
    <property type="protein sequence ID" value="TLS37986.1"/>
    <property type="molecule type" value="Genomic_DNA"/>
</dbReference>
<protein>
    <submittedName>
        <fullName evidence="4">GNAT family N-acetyltransferase</fullName>
    </submittedName>
</protein>
<proteinExistence type="predicted"/>
<evidence type="ECO:0000313" key="5">
    <source>
        <dbReference type="Proteomes" id="UP000308230"/>
    </source>
</evidence>
<dbReference type="AlphaFoldDB" id="A0A5R9F6L0"/>
<evidence type="ECO:0000259" key="3">
    <source>
        <dbReference type="PROSITE" id="PS51186"/>
    </source>
</evidence>
<dbReference type="Gene3D" id="3.40.630.30">
    <property type="match status" value="1"/>
</dbReference>
<dbReference type="PANTHER" id="PTHR43420:SF44">
    <property type="entry name" value="ACETYLTRANSFERASE YPEA"/>
    <property type="match status" value="1"/>
</dbReference>
<feature type="domain" description="N-acetyltransferase" evidence="3">
    <location>
        <begin position="1"/>
        <end position="129"/>
    </location>
</feature>
<organism evidence="4 5">
    <name type="scientific">Exobacillus caeni</name>
    <dbReference type="NCBI Taxonomy" id="2574798"/>
    <lineage>
        <taxon>Bacteria</taxon>
        <taxon>Bacillati</taxon>
        <taxon>Bacillota</taxon>
        <taxon>Bacilli</taxon>
        <taxon>Bacillales</taxon>
        <taxon>Guptibacillaceae</taxon>
        <taxon>Exobacillus</taxon>
    </lineage>
</organism>
<dbReference type="OrthoDB" id="2900974at2"/>
<accession>A0A5R9F6L0</accession>